<reference evidence="1" key="1">
    <citation type="submission" date="2023-05" db="EMBL/GenBank/DDBJ databases">
        <title>Nepenthes gracilis genome sequencing.</title>
        <authorList>
            <person name="Fukushima K."/>
        </authorList>
    </citation>
    <scope>NUCLEOTIDE SEQUENCE</scope>
    <source>
        <strain evidence="1">SING2019-196</strain>
    </source>
</reference>
<accession>A0AAD3SP72</accession>
<gene>
    <name evidence="1" type="ORF">Nepgr_016443</name>
</gene>
<proteinExistence type="predicted"/>
<dbReference type="EMBL" id="BSYO01000014">
    <property type="protein sequence ID" value="GMH14602.1"/>
    <property type="molecule type" value="Genomic_DNA"/>
</dbReference>
<protein>
    <submittedName>
        <fullName evidence="1">Uncharacterized protein</fullName>
    </submittedName>
</protein>
<keyword evidence="2" id="KW-1185">Reference proteome</keyword>
<comment type="caution">
    <text evidence="1">The sequence shown here is derived from an EMBL/GenBank/DDBJ whole genome shotgun (WGS) entry which is preliminary data.</text>
</comment>
<evidence type="ECO:0000313" key="2">
    <source>
        <dbReference type="Proteomes" id="UP001279734"/>
    </source>
</evidence>
<name>A0AAD3SP72_NEPGR</name>
<dbReference type="Proteomes" id="UP001279734">
    <property type="component" value="Unassembled WGS sequence"/>
</dbReference>
<sequence length="111" mass="12203">MIGNAGLCGDKNGDGFNRKQSQRRPRLEVVCRLETLVHLDESKVRCVRDPCALSVCDPCALGWSLEVRCVRDLKVELAGGMPSLSSLWVGFTPNFDGVEVTEISELVQLPD</sequence>
<evidence type="ECO:0000313" key="1">
    <source>
        <dbReference type="EMBL" id="GMH14602.1"/>
    </source>
</evidence>
<organism evidence="1 2">
    <name type="scientific">Nepenthes gracilis</name>
    <name type="common">Slender pitcher plant</name>
    <dbReference type="NCBI Taxonomy" id="150966"/>
    <lineage>
        <taxon>Eukaryota</taxon>
        <taxon>Viridiplantae</taxon>
        <taxon>Streptophyta</taxon>
        <taxon>Embryophyta</taxon>
        <taxon>Tracheophyta</taxon>
        <taxon>Spermatophyta</taxon>
        <taxon>Magnoliopsida</taxon>
        <taxon>eudicotyledons</taxon>
        <taxon>Gunneridae</taxon>
        <taxon>Pentapetalae</taxon>
        <taxon>Caryophyllales</taxon>
        <taxon>Nepenthaceae</taxon>
        <taxon>Nepenthes</taxon>
    </lineage>
</organism>
<dbReference type="AlphaFoldDB" id="A0AAD3SP72"/>